<feature type="transmembrane region" description="Helical" evidence="7">
    <location>
        <begin position="272"/>
        <end position="296"/>
    </location>
</feature>
<feature type="transmembrane region" description="Helical" evidence="7">
    <location>
        <begin position="54"/>
        <end position="84"/>
    </location>
</feature>
<evidence type="ECO:0000313" key="10">
    <source>
        <dbReference type="EMBL" id="MFD1392279.1"/>
    </source>
</evidence>
<feature type="transmembrane region" description="Helical" evidence="7">
    <location>
        <begin position="239"/>
        <end position="260"/>
    </location>
</feature>
<name>A0ABW4B5I1_9LACO</name>
<dbReference type="PANTHER" id="PTHR43394:SF1">
    <property type="entry name" value="ATP-BINDING CASSETTE SUB-FAMILY B MEMBER 10, MITOCHONDRIAL"/>
    <property type="match status" value="1"/>
</dbReference>
<sequence>MFKILMQNMHGKVRLAFFLAPLVMLVEVFCDLQQPTLMADIVDSGLAKGDMGFVARTAALMLMFALIGICAGGGSGVLGNYASLRMGQSLRSKMLMIALNSRAAGGLPPATLITRITNDVTQMQNLVMMLTRGMVRAPMLMLGGVVMSALVSPRLAPILFVILPLLFIYTLVVMRRSLPLYLDMQSKVDTMNRVMRENLQGARTIKAYVLEQHQQTQFTQTNTALLSSSVRAAMATVPLAPVIQFFLNLGVVIALGYGGILDVRGVILDGQIIAFINYMIQITTAMVMTVNIITAFSRAITSATRVSAVLAEKVGEVAVGSARQAPAGSSVAFEHVTFGYDQSKPILDDITFTVPAGQWLGIIGTTGAGKSSLINLLTRSFDDYRGTIWIGGVDTRQLDLAVVHHKVTVATQDAMLFSGTIRHNLTFGKAAATDAELAAGAHLADADEFIAPLPQQYDAPVEQAGKNFSGGQRQRLNIARAAVPDPDILVFDDATSAVDQTTNARIQRRLVQARTGRTTLIISQRVANIMHCDQIIVMQEGRLSAAGTHQQLLASSPFYAQLVATQLGGGMSHASHEPGA</sequence>
<feature type="domain" description="ABC transporter" evidence="8">
    <location>
        <begin position="331"/>
        <end position="565"/>
    </location>
</feature>
<comment type="caution">
    <text evidence="10">The sequence shown here is derived from an EMBL/GenBank/DDBJ whole genome shotgun (WGS) entry which is preliminary data.</text>
</comment>
<evidence type="ECO:0000256" key="6">
    <source>
        <dbReference type="ARBA" id="ARBA00023136"/>
    </source>
</evidence>
<dbReference type="SUPFAM" id="SSF52540">
    <property type="entry name" value="P-loop containing nucleoside triphosphate hydrolases"/>
    <property type="match status" value="1"/>
</dbReference>
<dbReference type="GO" id="GO:0005524">
    <property type="term" value="F:ATP binding"/>
    <property type="evidence" value="ECO:0007669"/>
    <property type="project" value="UniProtKB-KW"/>
</dbReference>
<keyword evidence="11" id="KW-1185">Reference proteome</keyword>
<accession>A0ABW4B5I1</accession>
<dbReference type="InterPro" id="IPR011527">
    <property type="entry name" value="ABC1_TM_dom"/>
</dbReference>
<dbReference type="PROSITE" id="PS50893">
    <property type="entry name" value="ABC_TRANSPORTER_2"/>
    <property type="match status" value="1"/>
</dbReference>
<keyword evidence="4 10" id="KW-0067">ATP-binding</keyword>
<dbReference type="Proteomes" id="UP001597249">
    <property type="component" value="Unassembled WGS sequence"/>
</dbReference>
<dbReference type="Gene3D" id="1.20.1560.10">
    <property type="entry name" value="ABC transporter type 1, transmembrane domain"/>
    <property type="match status" value="1"/>
</dbReference>
<reference evidence="11" key="1">
    <citation type="journal article" date="2019" name="Int. J. Syst. Evol. Microbiol.">
        <title>The Global Catalogue of Microorganisms (GCM) 10K type strain sequencing project: providing services to taxonomists for standard genome sequencing and annotation.</title>
        <authorList>
            <consortium name="The Broad Institute Genomics Platform"/>
            <consortium name="The Broad Institute Genome Sequencing Center for Infectious Disease"/>
            <person name="Wu L."/>
            <person name="Ma J."/>
        </authorList>
    </citation>
    <scope>NUCLEOTIDE SEQUENCE [LARGE SCALE GENOMIC DNA]</scope>
    <source>
        <strain evidence="11">CCM 8911</strain>
    </source>
</reference>
<evidence type="ECO:0000256" key="4">
    <source>
        <dbReference type="ARBA" id="ARBA00022840"/>
    </source>
</evidence>
<dbReference type="Pfam" id="PF00664">
    <property type="entry name" value="ABC_membrane"/>
    <property type="match status" value="1"/>
</dbReference>
<dbReference type="InterPro" id="IPR017871">
    <property type="entry name" value="ABC_transporter-like_CS"/>
</dbReference>
<dbReference type="InterPro" id="IPR027417">
    <property type="entry name" value="P-loop_NTPase"/>
</dbReference>
<feature type="transmembrane region" description="Helical" evidence="7">
    <location>
        <begin position="157"/>
        <end position="174"/>
    </location>
</feature>
<dbReference type="PROSITE" id="PS00211">
    <property type="entry name" value="ABC_TRANSPORTER_1"/>
    <property type="match status" value="1"/>
</dbReference>
<keyword evidence="6 7" id="KW-0472">Membrane</keyword>
<evidence type="ECO:0000313" key="11">
    <source>
        <dbReference type="Proteomes" id="UP001597249"/>
    </source>
</evidence>
<dbReference type="RefSeq" id="WP_125584837.1">
    <property type="nucleotide sequence ID" value="NZ_JBHTMO010000002.1"/>
</dbReference>
<dbReference type="InterPro" id="IPR003593">
    <property type="entry name" value="AAA+_ATPase"/>
</dbReference>
<keyword evidence="5 7" id="KW-1133">Transmembrane helix</keyword>
<gene>
    <name evidence="10" type="ORF">ACFQ3L_01565</name>
</gene>
<organism evidence="10 11">
    <name type="scientific">Lacticaseibacillus jixianensis</name>
    <dbReference type="NCBI Taxonomy" id="2486012"/>
    <lineage>
        <taxon>Bacteria</taxon>
        <taxon>Bacillati</taxon>
        <taxon>Bacillota</taxon>
        <taxon>Bacilli</taxon>
        <taxon>Lactobacillales</taxon>
        <taxon>Lactobacillaceae</taxon>
        <taxon>Lacticaseibacillus</taxon>
    </lineage>
</organism>
<evidence type="ECO:0000259" key="8">
    <source>
        <dbReference type="PROSITE" id="PS50893"/>
    </source>
</evidence>
<evidence type="ECO:0000256" key="7">
    <source>
        <dbReference type="SAM" id="Phobius"/>
    </source>
</evidence>
<dbReference type="PROSITE" id="PS50929">
    <property type="entry name" value="ABC_TM1F"/>
    <property type="match status" value="1"/>
</dbReference>
<comment type="subcellular location">
    <subcellularLocation>
        <location evidence="1">Cell membrane</location>
        <topology evidence="1">Multi-pass membrane protein</topology>
    </subcellularLocation>
</comment>
<evidence type="ECO:0000256" key="5">
    <source>
        <dbReference type="ARBA" id="ARBA00022989"/>
    </source>
</evidence>
<dbReference type="SMART" id="SM00382">
    <property type="entry name" value="AAA"/>
    <property type="match status" value="1"/>
</dbReference>
<dbReference type="SUPFAM" id="SSF90123">
    <property type="entry name" value="ABC transporter transmembrane region"/>
    <property type="match status" value="1"/>
</dbReference>
<feature type="domain" description="ABC transmembrane type-1" evidence="9">
    <location>
        <begin position="18"/>
        <end position="298"/>
    </location>
</feature>
<protein>
    <submittedName>
        <fullName evidence="10">ABC transporter ATP-binding protein</fullName>
    </submittedName>
</protein>
<evidence type="ECO:0000256" key="3">
    <source>
        <dbReference type="ARBA" id="ARBA00022741"/>
    </source>
</evidence>
<dbReference type="CDD" id="cd18548">
    <property type="entry name" value="ABC_6TM_Tm287_like"/>
    <property type="match status" value="1"/>
</dbReference>
<dbReference type="InterPro" id="IPR039421">
    <property type="entry name" value="Type_1_exporter"/>
</dbReference>
<evidence type="ECO:0000256" key="1">
    <source>
        <dbReference type="ARBA" id="ARBA00004651"/>
    </source>
</evidence>
<evidence type="ECO:0000259" key="9">
    <source>
        <dbReference type="PROSITE" id="PS50929"/>
    </source>
</evidence>
<evidence type="ECO:0000256" key="2">
    <source>
        <dbReference type="ARBA" id="ARBA00022692"/>
    </source>
</evidence>
<dbReference type="InterPro" id="IPR003439">
    <property type="entry name" value="ABC_transporter-like_ATP-bd"/>
</dbReference>
<dbReference type="Pfam" id="PF00005">
    <property type="entry name" value="ABC_tran"/>
    <property type="match status" value="1"/>
</dbReference>
<keyword evidence="2 7" id="KW-0812">Transmembrane</keyword>
<dbReference type="EMBL" id="JBHTMO010000002">
    <property type="protein sequence ID" value="MFD1392279.1"/>
    <property type="molecule type" value="Genomic_DNA"/>
</dbReference>
<proteinExistence type="predicted"/>
<dbReference type="Gene3D" id="3.40.50.300">
    <property type="entry name" value="P-loop containing nucleotide triphosphate hydrolases"/>
    <property type="match status" value="1"/>
</dbReference>
<dbReference type="PANTHER" id="PTHR43394">
    <property type="entry name" value="ATP-DEPENDENT PERMEASE MDL1, MITOCHONDRIAL"/>
    <property type="match status" value="1"/>
</dbReference>
<keyword evidence="3" id="KW-0547">Nucleotide-binding</keyword>
<dbReference type="InterPro" id="IPR036640">
    <property type="entry name" value="ABC1_TM_sf"/>
</dbReference>
<feature type="transmembrane region" description="Helical" evidence="7">
    <location>
        <begin position="133"/>
        <end position="151"/>
    </location>
</feature>